<keyword evidence="5" id="KW-1185">Reference proteome</keyword>
<feature type="signal peptide" evidence="3">
    <location>
        <begin position="1"/>
        <end position="18"/>
    </location>
</feature>
<dbReference type="Proteomes" id="UP001286313">
    <property type="component" value="Unassembled WGS sequence"/>
</dbReference>
<accession>A0AAE1FKI6</accession>
<keyword evidence="2" id="KW-0472">Membrane</keyword>
<comment type="caution">
    <text evidence="4">The sequence shown here is derived from an EMBL/GenBank/DDBJ whole genome shotgun (WGS) entry which is preliminary data.</text>
</comment>
<protein>
    <submittedName>
        <fullName evidence="4">Uncharacterized protein</fullName>
    </submittedName>
</protein>
<evidence type="ECO:0000313" key="5">
    <source>
        <dbReference type="Proteomes" id="UP001286313"/>
    </source>
</evidence>
<organism evidence="4 5">
    <name type="scientific">Petrolisthes cinctipes</name>
    <name type="common">Flat porcelain crab</name>
    <dbReference type="NCBI Taxonomy" id="88211"/>
    <lineage>
        <taxon>Eukaryota</taxon>
        <taxon>Metazoa</taxon>
        <taxon>Ecdysozoa</taxon>
        <taxon>Arthropoda</taxon>
        <taxon>Crustacea</taxon>
        <taxon>Multicrustacea</taxon>
        <taxon>Malacostraca</taxon>
        <taxon>Eumalacostraca</taxon>
        <taxon>Eucarida</taxon>
        <taxon>Decapoda</taxon>
        <taxon>Pleocyemata</taxon>
        <taxon>Anomura</taxon>
        <taxon>Galatheoidea</taxon>
        <taxon>Porcellanidae</taxon>
        <taxon>Petrolisthes</taxon>
    </lineage>
</organism>
<sequence>MEAMLVVVVMICWISVYSRGFAARDTAGGNHNTTQKFTLNPGDTLFTTPLEEDAVVEVWAILNPPTYIWQYPLHLFLHTEEVDNMDQCGGVGGGDGGRRGGVVGRGDGVGGGVGGGGDVGGGGVGGDGGVGGGGGGGGGGVDGTLSTIINKSRDHKPSRSITSECVVRAQLSYDMYEGVERLMTCCCASGEEWHHGHTQDGTTTLLNNKLEVVQSLKFQMDYQTVNITDMDTNESKGCPHHHQNNNNNNQNNNNNNNNSRDDDVVVVSSSGPRRGRWCLGVSVMCDPVVTTCGNVTVFLHEVSQRRTHSVAHRRKRVGKRSLLFGVPWVKVEWLQLALGGTVTLSVTVLVSLISYINLLRLHHQH</sequence>
<evidence type="ECO:0000256" key="2">
    <source>
        <dbReference type="SAM" id="Phobius"/>
    </source>
</evidence>
<evidence type="ECO:0000256" key="1">
    <source>
        <dbReference type="SAM" id="MobiDB-lite"/>
    </source>
</evidence>
<feature type="compositionally biased region" description="Low complexity" evidence="1">
    <location>
        <begin position="244"/>
        <end position="258"/>
    </location>
</feature>
<proteinExistence type="predicted"/>
<reference evidence="4" key="1">
    <citation type="submission" date="2023-10" db="EMBL/GenBank/DDBJ databases">
        <title>Genome assemblies of two species of porcelain crab, Petrolisthes cinctipes and Petrolisthes manimaculis (Anomura: Porcellanidae).</title>
        <authorList>
            <person name="Angst P."/>
        </authorList>
    </citation>
    <scope>NUCLEOTIDE SEQUENCE</scope>
    <source>
        <strain evidence="4">PB745_01</strain>
        <tissue evidence="4">Gill</tissue>
    </source>
</reference>
<name>A0AAE1FKI6_PETCI</name>
<keyword evidence="2" id="KW-1133">Transmembrane helix</keyword>
<feature type="region of interest" description="Disordered" evidence="1">
    <location>
        <begin position="96"/>
        <end position="137"/>
    </location>
</feature>
<dbReference type="AlphaFoldDB" id="A0AAE1FKI6"/>
<keyword evidence="3" id="KW-0732">Signal</keyword>
<feature type="transmembrane region" description="Helical" evidence="2">
    <location>
        <begin position="333"/>
        <end position="358"/>
    </location>
</feature>
<feature type="chain" id="PRO_5041948752" evidence="3">
    <location>
        <begin position="19"/>
        <end position="365"/>
    </location>
</feature>
<evidence type="ECO:0000256" key="3">
    <source>
        <dbReference type="SAM" id="SignalP"/>
    </source>
</evidence>
<keyword evidence="2" id="KW-0812">Transmembrane</keyword>
<evidence type="ECO:0000313" key="4">
    <source>
        <dbReference type="EMBL" id="KAK3875311.1"/>
    </source>
</evidence>
<feature type="region of interest" description="Disordered" evidence="1">
    <location>
        <begin position="231"/>
        <end position="266"/>
    </location>
</feature>
<dbReference type="EMBL" id="JAWQEG010001981">
    <property type="protein sequence ID" value="KAK3875311.1"/>
    <property type="molecule type" value="Genomic_DNA"/>
</dbReference>
<gene>
    <name evidence="4" type="ORF">Pcinc_019807</name>
</gene>